<organism evidence="3">
    <name type="scientific">hydrocarbon metagenome</name>
    <dbReference type="NCBI Taxonomy" id="938273"/>
    <lineage>
        <taxon>unclassified sequences</taxon>
        <taxon>metagenomes</taxon>
        <taxon>ecological metagenomes</taxon>
    </lineage>
</organism>
<evidence type="ECO:0000256" key="1">
    <source>
        <dbReference type="SAM" id="MobiDB-lite"/>
    </source>
</evidence>
<sequence>MKNKYSAEQHDKNHEEDRSGKTAWRCEKCGQIHYSDEPPDECPYCLFPFAAFKQVGSEE</sequence>
<feature type="domain" description="Rubrerythrin rubredoxin-like" evidence="2">
    <location>
        <begin position="24"/>
        <end position="52"/>
    </location>
</feature>
<gene>
    <name evidence="3" type="ORF">ASZ90_007871</name>
</gene>
<dbReference type="GO" id="GO:0016937">
    <property type="term" value="F:short-chain fatty acyl-CoA dehydrogenase activity"/>
    <property type="evidence" value="ECO:0007669"/>
    <property type="project" value="UniProtKB-EC"/>
</dbReference>
<protein>
    <submittedName>
        <fullName evidence="3">Butyryl-coa dehydrogenase</fullName>
        <ecNumber evidence="3">1.3.8.1</ecNumber>
    </submittedName>
</protein>
<dbReference type="InterPro" id="IPR048574">
    <property type="entry name" value="RUBY_RBDX"/>
</dbReference>
<dbReference type="SUPFAM" id="SSF57802">
    <property type="entry name" value="Rubredoxin-like"/>
    <property type="match status" value="1"/>
</dbReference>
<keyword evidence="3" id="KW-0560">Oxidoreductase</keyword>
<proteinExistence type="predicted"/>
<feature type="region of interest" description="Disordered" evidence="1">
    <location>
        <begin position="1"/>
        <end position="20"/>
    </location>
</feature>
<reference evidence="3" key="1">
    <citation type="journal article" date="2015" name="Proc. Natl. Acad. Sci. U.S.A.">
        <title>Networks of energetic and metabolic interactions define dynamics in microbial communities.</title>
        <authorList>
            <person name="Embree M."/>
            <person name="Liu J.K."/>
            <person name="Al-Bassam M.M."/>
            <person name="Zengler K."/>
        </authorList>
    </citation>
    <scope>NUCLEOTIDE SEQUENCE</scope>
</reference>
<dbReference type="Pfam" id="PF21349">
    <property type="entry name" value="RUBY_RBDX"/>
    <property type="match status" value="1"/>
</dbReference>
<dbReference type="Gene3D" id="2.20.28.10">
    <property type="match status" value="1"/>
</dbReference>
<name>A0A0W8FN80_9ZZZZ</name>
<dbReference type="EC" id="1.3.8.1" evidence="3"/>
<dbReference type="AlphaFoldDB" id="A0A0W8FN80"/>
<accession>A0A0W8FN80</accession>
<dbReference type="EMBL" id="LNQE01000974">
    <property type="protein sequence ID" value="KUG22332.1"/>
    <property type="molecule type" value="Genomic_DNA"/>
</dbReference>
<evidence type="ECO:0000313" key="3">
    <source>
        <dbReference type="EMBL" id="KUG22332.1"/>
    </source>
</evidence>
<evidence type="ECO:0000259" key="2">
    <source>
        <dbReference type="Pfam" id="PF21349"/>
    </source>
</evidence>
<comment type="caution">
    <text evidence="3">The sequence shown here is derived from an EMBL/GenBank/DDBJ whole genome shotgun (WGS) entry which is preliminary data.</text>
</comment>